<dbReference type="PANTHER" id="PTHR23429:SF0">
    <property type="entry name" value="GLUCOSE-6-PHOSPHATE 1-DEHYDROGENASE"/>
    <property type="match status" value="1"/>
</dbReference>
<dbReference type="GO" id="GO:0004345">
    <property type="term" value="F:glucose-6-phosphate dehydrogenase activity"/>
    <property type="evidence" value="ECO:0007669"/>
    <property type="project" value="UniProtKB-EC"/>
</dbReference>
<dbReference type="GO" id="GO:0006006">
    <property type="term" value="P:glucose metabolic process"/>
    <property type="evidence" value="ECO:0007669"/>
    <property type="project" value="UniProtKB-KW"/>
</dbReference>
<protein>
    <submittedName>
        <fullName evidence="8">Glucose-6-phosphate dehydrogenase</fullName>
        <ecNumber evidence="8">1.1.1.49</ecNumber>
    </submittedName>
</protein>
<dbReference type="AlphaFoldDB" id="A0A7C9TMG9"/>
<evidence type="ECO:0000259" key="7">
    <source>
        <dbReference type="Pfam" id="PF02781"/>
    </source>
</evidence>
<dbReference type="InterPro" id="IPR022674">
    <property type="entry name" value="G6P_DH_NAD-bd"/>
</dbReference>
<dbReference type="Gene3D" id="3.30.360.10">
    <property type="entry name" value="Dihydrodipicolinate Reductase, domain 2"/>
    <property type="match status" value="1"/>
</dbReference>
<dbReference type="Pfam" id="PF00479">
    <property type="entry name" value="G6PD_N"/>
    <property type="match status" value="1"/>
</dbReference>
<evidence type="ECO:0000313" key="9">
    <source>
        <dbReference type="Proteomes" id="UP000479756"/>
    </source>
</evidence>
<dbReference type="GO" id="GO:0005829">
    <property type="term" value="C:cytosol"/>
    <property type="evidence" value="ECO:0007669"/>
    <property type="project" value="TreeGrafter"/>
</dbReference>
<gene>
    <name evidence="8" type="ORF">G3T37_00420</name>
</gene>
<keyword evidence="3" id="KW-0521">NADP</keyword>
<evidence type="ECO:0000256" key="2">
    <source>
        <dbReference type="ARBA" id="ARBA00022526"/>
    </source>
</evidence>
<keyword evidence="4 8" id="KW-0560">Oxidoreductase</keyword>
<dbReference type="GO" id="GO:0009051">
    <property type="term" value="P:pentose-phosphate shunt, oxidative branch"/>
    <property type="evidence" value="ECO:0007669"/>
    <property type="project" value="TreeGrafter"/>
</dbReference>
<sequence length="460" mass="49594">MTSPRRTLVILGASGDLTARLLLPGLAQLLDSRPDLEVDLIGVGSEPMTASAWHKRVTASFTAGGIDVRKQAGVISASRYFDADATSAADLAMILEACPGIPALYFALPPAVTERVCETLATMRLPRGIVLALEKPFGTDLRSAQALNRLLAGFLPERQIHRVDHFLAKSTVLNILGLRFANRVFEQSWNATNIERVEIGYDESLGLESRAGYYDHAGALTDMIQSHLLQVLAVVAMEPPSTLDSDDLRGAMAQALRATRLWENSPQAATRRARYTAGEIDGKRLPAYVKEPGVDPSRGTETLAEIALAVNNWRWAGVPFILRSGKALADDDKAIVITFKPVPHLPTGLTGTTGATQLRIALDPHLMHLDLNVNGEGDPFALDRVTLSATMQDSALGAYGEVLEGILTGDPTLSVRGDVAEECWRIVGPVLAAWRKDAVPLDNYRAGSAGPRSWKQLPTA</sequence>
<dbReference type="SUPFAM" id="SSF51735">
    <property type="entry name" value="NAD(P)-binding Rossmann-fold domains"/>
    <property type="match status" value="1"/>
</dbReference>
<dbReference type="InterPro" id="IPR036291">
    <property type="entry name" value="NAD(P)-bd_dom_sf"/>
</dbReference>
<dbReference type="Gene3D" id="3.40.50.720">
    <property type="entry name" value="NAD(P)-binding Rossmann-like Domain"/>
    <property type="match status" value="1"/>
</dbReference>
<accession>A0A7C9TMG9</accession>
<feature type="domain" description="Glucose-6-phosphate dehydrogenase NAD-binding" evidence="6">
    <location>
        <begin position="9"/>
        <end position="174"/>
    </location>
</feature>
<dbReference type="EMBL" id="JAAGWZ010000001">
    <property type="protein sequence ID" value="NEM89817.1"/>
    <property type="molecule type" value="Genomic_DNA"/>
</dbReference>
<comment type="pathway">
    <text evidence="1">Carbohydrate degradation; pentose phosphate pathway; D-ribulose 5-phosphate from D-glucose 6-phosphate (oxidative stage): step 1/3.</text>
</comment>
<comment type="caution">
    <text evidence="8">The sequence shown here is derived from an EMBL/GenBank/DDBJ whole genome shotgun (WGS) entry which is preliminary data.</text>
</comment>
<keyword evidence="9" id="KW-1185">Reference proteome</keyword>
<evidence type="ECO:0000256" key="1">
    <source>
        <dbReference type="ARBA" id="ARBA00004937"/>
    </source>
</evidence>
<dbReference type="PRINTS" id="PR00079">
    <property type="entry name" value="G6PDHDRGNASE"/>
</dbReference>
<dbReference type="GO" id="GO:0050661">
    <property type="term" value="F:NADP binding"/>
    <property type="evidence" value="ECO:0007669"/>
    <property type="project" value="InterPro"/>
</dbReference>
<dbReference type="EC" id="1.1.1.49" evidence="8"/>
<dbReference type="SUPFAM" id="SSF55347">
    <property type="entry name" value="Glyceraldehyde-3-phosphate dehydrogenase-like, C-terminal domain"/>
    <property type="match status" value="1"/>
</dbReference>
<dbReference type="Pfam" id="PF02781">
    <property type="entry name" value="G6PD_C"/>
    <property type="match status" value="1"/>
</dbReference>
<organism evidence="8 9">
    <name type="scientific">Galbitalea soli</name>
    <dbReference type="NCBI Taxonomy" id="1268042"/>
    <lineage>
        <taxon>Bacteria</taxon>
        <taxon>Bacillati</taxon>
        <taxon>Actinomycetota</taxon>
        <taxon>Actinomycetes</taxon>
        <taxon>Micrococcales</taxon>
        <taxon>Microbacteriaceae</taxon>
        <taxon>Galbitalea</taxon>
    </lineage>
</organism>
<evidence type="ECO:0000256" key="5">
    <source>
        <dbReference type="ARBA" id="ARBA00023277"/>
    </source>
</evidence>
<dbReference type="Proteomes" id="UP000479756">
    <property type="component" value="Unassembled WGS sequence"/>
</dbReference>
<name>A0A7C9TMG9_9MICO</name>
<proteinExistence type="predicted"/>
<dbReference type="RefSeq" id="WP_163471436.1">
    <property type="nucleotide sequence ID" value="NZ_JAAGWZ010000001.1"/>
</dbReference>
<dbReference type="InterPro" id="IPR022675">
    <property type="entry name" value="G6P_DH_C"/>
</dbReference>
<keyword evidence="5" id="KW-0119">Carbohydrate metabolism</keyword>
<feature type="domain" description="Glucose-6-phosphate dehydrogenase C-terminal" evidence="7">
    <location>
        <begin position="178"/>
        <end position="457"/>
    </location>
</feature>
<keyword evidence="2" id="KW-0313">Glucose metabolism</keyword>
<reference evidence="8 9" key="1">
    <citation type="journal article" date="2014" name="Int. J. Syst. Evol. Microbiol.">
        <title>Description of Galbitalea soli gen. nov., sp. nov., and Frondihabitans sucicola sp. nov.</title>
        <authorList>
            <person name="Kim S.J."/>
            <person name="Lim J.M."/>
            <person name="Ahn J.H."/>
            <person name="Weon H.Y."/>
            <person name="Hamada M."/>
            <person name="Suzuki K."/>
            <person name="Ahn T.Y."/>
            <person name="Kwon S.W."/>
        </authorList>
    </citation>
    <scope>NUCLEOTIDE SEQUENCE [LARGE SCALE GENOMIC DNA]</scope>
    <source>
        <strain evidence="8 9">NBRC 108727</strain>
    </source>
</reference>
<dbReference type="NCBIfam" id="NF009492">
    <property type="entry name" value="PRK12853.1-3"/>
    <property type="match status" value="1"/>
</dbReference>
<evidence type="ECO:0000256" key="4">
    <source>
        <dbReference type="ARBA" id="ARBA00023002"/>
    </source>
</evidence>
<dbReference type="InterPro" id="IPR001282">
    <property type="entry name" value="G6P_DH"/>
</dbReference>
<evidence type="ECO:0000313" key="8">
    <source>
        <dbReference type="EMBL" id="NEM89817.1"/>
    </source>
</evidence>
<evidence type="ECO:0000259" key="6">
    <source>
        <dbReference type="Pfam" id="PF00479"/>
    </source>
</evidence>
<dbReference type="PIRSF" id="PIRSF000110">
    <property type="entry name" value="G6PD"/>
    <property type="match status" value="1"/>
</dbReference>
<evidence type="ECO:0000256" key="3">
    <source>
        <dbReference type="ARBA" id="ARBA00022857"/>
    </source>
</evidence>
<dbReference type="PANTHER" id="PTHR23429">
    <property type="entry name" value="GLUCOSE-6-PHOSPHATE 1-DEHYDROGENASE G6PD"/>
    <property type="match status" value="1"/>
</dbReference>